<dbReference type="InterPro" id="IPR016292">
    <property type="entry name" value="Epoxide_hydrolase"/>
</dbReference>
<keyword evidence="2" id="KW-0058">Aromatic hydrocarbons catabolism</keyword>
<comment type="similarity">
    <text evidence="1">Belongs to the peptidase S33 family.</text>
</comment>
<dbReference type="PANTHER" id="PTHR21661">
    <property type="entry name" value="EPOXIDE HYDROLASE 1-RELATED"/>
    <property type="match status" value="1"/>
</dbReference>
<accession>A0AAU7JVF0</accession>
<dbReference type="SUPFAM" id="SSF53474">
    <property type="entry name" value="alpha/beta-Hydrolases"/>
    <property type="match status" value="1"/>
</dbReference>
<feature type="domain" description="Epoxide hydrolase N-terminal" evidence="4">
    <location>
        <begin position="22"/>
        <end position="125"/>
    </location>
</feature>
<proteinExistence type="inferred from homology"/>
<dbReference type="GO" id="GO:0097176">
    <property type="term" value="P:epoxide metabolic process"/>
    <property type="evidence" value="ECO:0007669"/>
    <property type="project" value="TreeGrafter"/>
</dbReference>
<evidence type="ECO:0000256" key="1">
    <source>
        <dbReference type="ARBA" id="ARBA00010088"/>
    </source>
</evidence>
<sequence>MDLHPDRGSSSLVLERATTDIASFRSRVPEAALDDLRRRLALVRWPDAETLPGWAQGVPLVRARRLVDYWLRDYDWRRGERVLNAFPQYRTSIDGLGIHFLHVRSRHADALPIIITHGWPGSVFELVKLVRPLVDPTSFDGRPSQAFHVVMPSLPGFGFSDIPSTSGWGVERTAGAWQELMRRLGYRRYVAAGGDFGSAVTHALAALRSPALVGMHTSFPTCLFDPPAIAPYTPEEADALAQLAAYRASDSAHAFQMTTRPQTVGYGLEDSPVGLGTWIYEKLAAWTDSPHDPDAVLGRNSVLDNITLYWLTGTATSSARFFWEDPTWPVPRLQLPVGVTAFPADIVTTPKVWAERTYPQLTHFSRAPEGGHFPAWEVPLVLAQELRATFEPLR</sequence>
<dbReference type="Pfam" id="PF06441">
    <property type="entry name" value="EHN"/>
    <property type="match status" value="1"/>
</dbReference>
<dbReference type="InterPro" id="IPR010497">
    <property type="entry name" value="Epoxide_hydro_N"/>
</dbReference>
<dbReference type="PIRSF" id="PIRSF001112">
    <property type="entry name" value="Epoxide_hydrolase"/>
    <property type="match status" value="1"/>
</dbReference>
<evidence type="ECO:0000259" key="4">
    <source>
        <dbReference type="Pfam" id="PF06441"/>
    </source>
</evidence>
<dbReference type="InterPro" id="IPR029058">
    <property type="entry name" value="AB_hydrolase_fold"/>
</dbReference>
<keyword evidence="3 5" id="KW-0378">Hydrolase</keyword>
<dbReference type="GO" id="GO:0004301">
    <property type="term" value="F:epoxide hydrolase activity"/>
    <property type="evidence" value="ECO:0007669"/>
    <property type="project" value="TreeGrafter"/>
</dbReference>
<gene>
    <name evidence="5" type="ORF">ABEG17_02670</name>
</gene>
<dbReference type="InterPro" id="IPR000639">
    <property type="entry name" value="Epox_hydrolase-like"/>
</dbReference>
<evidence type="ECO:0000256" key="2">
    <source>
        <dbReference type="ARBA" id="ARBA00022797"/>
    </source>
</evidence>
<protein>
    <submittedName>
        <fullName evidence="5">Epoxide hydrolase family protein</fullName>
    </submittedName>
</protein>
<name>A0AAU7JVF0_9MICO</name>
<evidence type="ECO:0000256" key="3">
    <source>
        <dbReference type="ARBA" id="ARBA00022801"/>
    </source>
</evidence>
<evidence type="ECO:0000313" key="5">
    <source>
        <dbReference type="EMBL" id="XBO44247.1"/>
    </source>
</evidence>
<dbReference type="EMBL" id="CP157483">
    <property type="protein sequence ID" value="XBO44247.1"/>
    <property type="molecule type" value="Genomic_DNA"/>
</dbReference>
<reference evidence="5" key="1">
    <citation type="submission" date="2024-05" db="EMBL/GenBank/DDBJ databases">
        <authorList>
            <person name="Kim S."/>
            <person name="Heo J."/>
            <person name="Choi H."/>
            <person name="Choi Y."/>
            <person name="Kwon S.-W."/>
            <person name="Kim Y."/>
        </authorList>
    </citation>
    <scope>NUCLEOTIDE SEQUENCE</scope>
    <source>
        <strain evidence="5">KACC 23699</strain>
    </source>
</reference>
<dbReference type="Gene3D" id="3.40.50.1820">
    <property type="entry name" value="alpha/beta hydrolase"/>
    <property type="match status" value="1"/>
</dbReference>
<dbReference type="AlphaFoldDB" id="A0AAU7JVF0"/>
<dbReference type="PANTHER" id="PTHR21661:SF35">
    <property type="entry name" value="EPOXIDE HYDROLASE"/>
    <property type="match status" value="1"/>
</dbReference>
<dbReference type="PRINTS" id="PR00412">
    <property type="entry name" value="EPOXHYDRLASE"/>
</dbReference>
<organism evidence="5">
    <name type="scientific">Pedococcus sp. KACC 23699</name>
    <dbReference type="NCBI Taxonomy" id="3149228"/>
    <lineage>
        <taxon>Bacteria</taxon>
        <taxon>Bacillati</taxon>
        <taxon>Actinomycetota</taxon>
        <taxon>Actinomycetes</taxon>
        <taxon>Micrococcales</taxon>
        <taxon>Intrasporangiaceae</taxon>
        <taxon>Pedococcus</taxon>
    </lineage>
</organism>
<dbReference type="RefSeq" id="WP_406831737.1">
    <property type="nucleotide sequence ID" value="NZ_CP157483.1"/>
</dbReference>